<protein>
    <submittedName>
        <fullName evidence="2">Uncharacterized protein</fullName>
    </submittedName>
</protein>
<reference evidence="2" key="1">
    <citation type="journal article" date="2014" name="Genome Biol. Evol.">
        <title>Gene Loss Rather Than Gene Gain Is Associated with a Host Jump from Monocots to Dicots in the Smut Fungus Melanopsichium pennsylvanicum.</title>
        <authorList>
            <person name="Sharma R."/>
            <person name="Mishra B."/>
            <person name="Runge F."/>
            <person name="Thines M."/>
        </authorList>
    </citation>
    <scope>NUCLEOTIDE SEQUENCE</scope>
    <source>
        <strain evidence="2">4</strain>
    </source>
</reference>
<dbReference type="EMBL" id="HG529676">
    <property type="protein sequence ID" value="CDI56101.1"/>
    <property type="molecule type" value="Genomic_DNA"/>
</dbReference>
<sequence>MSEAYAGKSEQQIIDEQFRDLDNKSDNRLKDSFNPKTTVTSENSGVNESGLDKFPGASVSVGRTGQTGGGTNPQNITPEEGGDYRSQRIGESSIRFEDAGGPEDKKFEALRDNPGGFDAKPRGIDETHQSQLNEPVPQTEPQRLEADQEATARSHVINS</sequence>
<name>A0A077R9X7_9BASI</name>
<dbReference type="AlphaFoldDB" id="A0A077R9X7"/>
<feature type="compositionally biased region" description="Basic and acidic residues" evidence="1">
    <location>
        <begin position="16"/>
        <end position="33"/>
    </location>
</feature>
<evidence type="ECO:0000256" key="1">
    <source>
        <dbReference type="SAM" id="MobiDB-lite"/>
    </source>
</evidence>
<feature type="region of interest" description="Disordered" evidence="1">
    <location>
        <begin position="1"/>
        <end position="159"/>
    </location>
</feature>
<organism evidence="2">
    <name type="scientific">Melanopsichium pennsylvanicum 4</name>
    <dbReference type="NCBI Taxonomy" id="1398559"/>
    <lineage>
        <taxon>Eukaryota</taxon>
        <taxon>Fungi</taxon>
        <taxon>Dikarya</taxon>
        <taxon>Basidiomycota</taxon>
        <taxon>Ustilaginomycotina</taxon>
        <taxon>Ustilaginomycetes</taxon>
        <taxon>Ustilaginales</taxon>
        <taxon>Ustilaginaceae</taxon>
        <taxon>Melanopsichium</taxon>
    </lineage>
</organism>
<accession>A0A077R9X7</accession>
<feature type="compositionally biased region" description="Basic and acidic residues" evidence="1">
    <location>
        <begin position="82"/>
        <end position="111"/>
    </location>
</feature>
<proteinExistence type="predicted"/>
<feature type="compositionally biased region" description="Basic and acidic residues" evidence="1">
    <location>
        <begin position="142"/>
        <end position="152"/>
    </location>
</feature>
<evidence type="ECO:0000313" key="2">
    <source>
        <dbReference type="EMBL" id="CDI56101.1"/>
    </source>
</evidence>
<feature type="compositionally biased region" description="Polar residues" evidence="1">
    <location>
        <begin position="34"/>
        <end position="47"/>
    </location>
</feature>
<feature type="compositionally biased region" description="Basic and acidic residues" evidence="1">
    <location>
        <begin position="119"/>
        <end position="128"/>
    </location>
</feature>